<evidence type="ECO:0000313" key="3">
    <source>
        <dbReference type="EMBL" id="CAB5228707.1"/>
    </source>
</evidence>
<protein>
    <submittedName>
        <fullName evidence="1">SaV-like</fullName>
    </submittedName>
</protein>
<dbReference type="EMBL" id="LR797298">
    <property type="protein sequence ID" value="CAB4200005.1"/>
    <property type="molecule type" value="Genomic_DNA"/>
</dbReference>
<sequence>MSANDYQVGGDHYQKMGVEPWHVMEAVLTRDEFIGFLKGNIIKYAMRDDRKPGASDDFEKACHYMEKLTEVQNEVG</sequence>
<accession>A0A6J5PIF3</accession>
<evidence type="ECO:0000313" key="1">
    <source>
        <dbReference type="EMBL" id="CAB4171680.1"/>
    </source>
</evidence>
<dbReference type="InterPro" id="IPR021739">
    <property type="entry name" value="SaV-like"/>
</dbReference>
<gene>
    <name evidence="2" type="ORF">UFOVP1345_20</name>
    <name evidence="3" type="ORF">UFOVP1542_20</name>
    <name evidence="1" type="ORF">UFOVP920_20</name>
</gene>
<organism evidence="1">
    <name type="scientific">uncultured Caudovirales phage</name>
    <dbReference type="NCBI Taxonomy" id="2100421"/>
    <lineage>
        <taxon>Viruses</taxon>
        <taxon>Duplodnaviria</taxon>
        <taxon>Heunggongvirae</taxon>
        <taxon>Uroviricota</taxon>
        <taxon>Caudoviricetes</taxon>
        <taxon>Peduoviridae</taxon>
        <taxon>Maltschvirus</taxon>
        <taxon>Maltschvirus maltsch</taxon>
    </lineage>
</organism>
<name>A0A6J5PIF3_9CAUD</name>
<dbReference type="EMBL" id="LR798390">
    <property type="protein sequence ID" value="CAB5228707.1"/>
    <property type="molecule type" value="Genomic_DNA"/>
</dbReference>
<dbReference type="EMBL" id="LR796879">
    <property type="protein sequence ID" value="CAB4171680.1"/>
    <property type="molecule type" value="Genomic_DNA"/>
</dbReference>
<dbReference type="Pfam" id="PF11753">
    <property type="entry name" value="DUF3310"/>
    <property type="match status" value="1"/>
</dbReference>
<proteinExistence type="predicted"/>
<reference evidence="1" key="1">
    <citation type="submission" date="2020-05" db="EMBL/GenBank/DDBJ databases">
        <authorList>
            <person name="Chiriac C."/>
            <person name="Salcher M."/>
            <person name="Ghai R."/>
            <person name="Kavagutti S V."/>
        </authorList>
    </citation>
    <scope>NUCLEOTIDE SEQUENCE</scope>
</reference>
<evidence type="ECO:0000313" key="2">
    <source>
        <dbReference type="EMBL" id="CAB4200005.1"/>
    </source>
</evidence>